<gene>
    <name evidence="1" type="ORF">SAMN05444388_10166</name>
</gene>
<protein>
    <submittedName>
        <fullName evidence="1">Uncharacterized protein</fullName>
    </submittedName>
</protein>
<name>A0A1M5FRF6_FLAJO</name>
<organism evidence="1 2">
    <name type="scientific">Flavobacterium johnsoniae</name>
    <name type="common">Cytophaga johnsonae</name>
    <dbReference type="NCBI Taxonomy" id="986"/>
    <lineage>
        <taxon>Bacteria</taxon>
        <taxon>Pseudomonadati</taxon>
        <taxon>Bacteroidota</taxon>
        <taxon>Flavobacteriia</taxon>
        <taxon>Flavobacteriales</taxon>
        <taxon>Flavobacteriaceae</taxon>
        <taxon>Flavobacterium</taxon>
    </lineage>
</organism>
<dbReference type="EMBL" id="FQWH01000001">
    <property type="protein sequence ID" value="SHF94157.1"/>
    <property type="molecule type" value="Genomic_DNA"/>
</dbReference>
<sequence>MSFFNLFKKSDLECPRCLGKGFVDWEDIRRLNKQLKWVPAPCAYCNASGRTTPEILSKVPVDTTYLTIDLPESEIEKIKNADPETLEKGRQKELFVDNLILYALHHYQTKNMDAESIADLYLKTEEETALFSLERENLIQYIERVIELKKSELN</sequence>
<dbReference type="AlphaFoldDB" id="A0A1M5FRF6"/>
<dbReference type="RefSeq" id="WP_073407758.1">
    <property type="nucleotide sequence ID" value="NZ_CP158862.1"/>
</dbReference>
<accession>A0A1M5FRF6</accession>
<proteinExistence type="predicted"/>
<evidence type="ECO:0000313" key="2">
    <source>
        <dbReference type="Proteomes" id="UP000184112"/>
    </source>
</evidence>
<dbReference type="Proteomes" id="UP000184112">
    <property type="component" value="Unassembled WGS sequence"/>
</dbReference>
<evidence type="ECO:0000313" key="1">
    <source>
        <dbReference type="EMBL" id="SHF94157.1"/>
    </source>
</evidence>
<reference evidence="1 2" key="1">
    <citation type="submission" date="2016-11" db="EMBL/GenBank/DDBJ databases">
        <authorList>
            <person name="Jaros S."/>
            <person name="Januszkiewicz K."/>
            <person name="Wedrychowicz H."/>
        </authorList>
    </citation>
    <scope>NUCLEOTIDE SEQUENCE [LARGE SCALE GENOMIC DNA]</scope>
    <source>
        <strain evidence="1 2">DSM 6792</strain>
    </source>
</reference>